<organism evidence="9 10">
    <name type="scientific">Nocardia cerradoensis</name>
    <dbReference type="NCBI Taxonomy" id="85688"/>
    <lineage>
        <taxon>Bacteria</taxon>
        <taxon>Bacillati</taxon>
        <taxon>Actinomycetota</taxon>
        <taxon>Actinomycetes</taxon>
        <taxon>Mycobacteriales</taxon>
        <taxon>Nocardiaceae</taxon>
        <taxon>Nocardia</taxon>
    </lineage>
</organism>
<gene>
    <name evidence="9" type="primary">stp_8</name>
    <name evidence="9" type="ORF">B7C42_04161</name>
</gene>
<dbReference type="PANTHER" id="PTHR42718">
    <property type="entry name" value="MAJOR FACILITATOR SUPERFAMILY MULTIDRUG TRANSPORTER MFSC"/>
    <property type="match status" value="1"/>
</dbReference>
<dbReference type="CDD" id="cd17321">
    <property type="entry name" value="MFS_MMR_MDR_like"/>
    <property type="match status" value="1"/>
</dbReference>
<evidence type="ECO:0000256" key="4">
    <source>
        <dbReference type="ARBA" id="ARBA00022692"/>
    </source>
</evidence>
<comment type="subcellular location">
    <subcellularLocation>
        <location evidence="1">Cell membrane</location>
        <topology evidence="1">Multi-pass membrane protein</topology>
    </subcellularLocation>
</comment>
<feature type="transmembrane region" description="Helical" evidence="7">
    <location>
        <begin position="76"/>
        <end position="94"/>
    </location>
</feature>
<feature type="transmembrane region" description="Helical" evidence="7">
    <location>
        <begin position="223"/>
        <end position="246"/>
    </location>
</feature>
<feature type="transmembrane region" description="Helical" evidence="7">
    <location>
        <begin position="46"/>
        <end position="64"/>
    </location>
</feature>
<feature type="domain" description="Major facilitator superfamily (MFS) profile" evidence="8">
    <location>
        <begin position="10"/>
        <end position="458"/>
    </location>
</feature>
<evidence type="ECO:0000259" key="8">
    <source>
        <dbReference type="PROSITE" id="PS50850"/>
    </source>
</evidence>
<feature type="transmembrane region" description="Helical" evidence="7">
    <location>
        <begin position="197"/>
        <end position="217"/>
    </location>
</feature>
<dbReference type="InterPro" id="IPR011701">
    <property type="entry name" value="MFS"/>
</dbReference>
<dbReference type="GO" id="GO:0005886">
    <property type="term" value="C:plasma membrane"/>
    <property type="evidence" value="ECO:0007669"/>
    <property type="project" value="UniProtKB-SubCell"/>
</dbReference>
<feature type="transmembrane region" description="Helical" evidence="7">
    <location>
        <begin position="331"/>
        <end position="348"/>
    </location>
</feature>
<dbReference type="PANTHER" id="PTHR42718:SF46">
    <property type="entry name" value="BLR6921 PROTEIN"/>
    <property type="match status" value="1"/>
</dbReference>
<comment type="caution">
    <text evidence="9">The sequence shown here is derived from an EMBL/GenBank/DDBJ whole genome shotgun (WGS) entry which is preliminary data.</text>
</comment>
<evidence type="ECO:0000256" key="2">
    <source>
        <dbReference type="ARBA" id="ARBA00022448"/>
    </source>
</evidence>
<evidence type="ECO:0000256" key="7">
    <source>
        <dbReference type="SAM" id="Phobius"/>
    </source>
</evidence>
<feature type="transmembrane region" description="Helical" evidence="7">
    <location>
        <begin position="267"/>
        <end position="286"/>
    </location>
</feature>
<feature type="transmembrane region" description="Helical" evidence="7">
    <location>
        <begin position="9"/>
        <end position="34"/>
    </location>
</feature>
<evidence type="ECO:0000256" key="1">
    <source>
        <dbReference type="ARBA" id="ARBA00004651"/>
    </source>
</evidence>
<keyword evidence="4 7" id="KW-0812">Transmembrane</keyword>
<dbReference type="GO" id="GO:0022857">
    <property type="term" value="F:transmembrane transporter activity"/>
    <property type="evidence" value="ECO:0007669"/>
    <property type="project" value="InterPro"/>
</dbReference>
<proteinExistence type="predicted"/>
<evidence type="ECO:0000256" key="6">
    <source>
        <dbReference type="ARBA" id="ARBA00023136"/>
    </source>
</evidence>
<accession>A0A231H557</accession>
<feature type="transmembrane region" description="Helical" evidence="7">
    <location>
        <begin position="163"/>
        <end position="185"/>
    </location>
</feature>
<feature type="transmembrane region" description="Helical" evidence="7">
    <location>
        <begin position="368"/>
        <end position="388"/>
    </location>
</feature>
<evidence type="ECO:0000313" key="10">
    <source>
        <dbReference type="Proteomes" id="UP000215506"/>
    </source>
</evidence>
<name>A0A231H557_9NOCA</name>
<dbReference type="InterPro" id="IPR020846">
    <property type="entry name" value="MFS_dom"/>
</dbReference>
<sequence>MYRKYSPPLALAAITMAQLMIALDMAVVNVALPAVRRELGFAPIDLSWVVHVYALTFGGFLLLGGRAGDLFGRRRLFTLGLCGFALASLAGGLAQHPWQLIAARAVQGVAAAAVAPATLAMLTVLFPHGPARVRAFGLWSAANGAGGALGVLLGGVLTEYAGWRWVMLVNLPIAALVLGLGLFGIPADRRDGMRPPLDIAGALTATGGAGLLVLAVVRTDRYGWFSTATVGTVVAALLLLAAFVWFERRASVSLIRLSLLRNRWVAGADLFVALAAAGQFAAFYFVSLYMQQSLGMSAAATGLAFVPFSAGVVAGTVVATRLGHRRSPRTLLISGSLLAAAGLGWFALLDADGDFATAVLGPSLVTSIGFGLCLAPLAAAATTGVAPAEAGMASGLMNSARQIGGAIGLAALASVAAQRTGSAQTPEAVTAGYATGLAIGAVLLLGAGVVAAVVMPRRTAARSTSTPLPAPAPVVAE</sequence>
<keyword evidence="6 7" id="KW-0472">Membrane</keyword>
<reference evidence="9 10" key="1">
    <citation type="submission" date="2017-07" db="EMBL/GenBank/DDBJ databases">
        <title>First draft Genome Sequence of Nocardia cerradoensis isolated from human infection.</title>
        <authorList>
            <person name="Carrasco G."/>
        </authorList>
    </citation>
    <scope>NUCLEOTIDE SEQUENCE [LARGE SCALE GENOMIC DNA]</scope>
    <source>
        <strain evidence="9 10">CNM20130759</strain>
    </source>
</reference>
<dbReference type="AlphaFoldDB" id="A0A231H557"/>
<feature type="transmembrane region" description="Helical" evidence="7">
    <location>
        <begin position="400"/>
        <end position="419"/>
    </location>
</feature>
<dbReference type="PROSITE" id="PS50850">
    <property type="entry name" value="MFS"/>
    <property type="match status" value="1"/>
</dbReference>
<keyword evidence="5 7" id="KW-1133">Transmembrane helix</keyword>
<evidence type="ECO:0000256" key="5">
    <source>
        <dbReference type="ARBA" id="ARBA00022989"/>
    </source>
</evidence>
<feature type="transmembrane region" description="Helical" evidence="7">
    <location>
        <begin position="138"/>
        <end position="157"/>
    </location>
</feature>
<keyword evidence="2" id="KW-0813">Transport</keyword>
<dbReference type="Pfam" id="PF07690">
    <property type="entry name" value="MFS_1"/>
    <property type="match status" value="1"/>
</dbReference>
<feature type="transmembrane region" description="Helical" evidence="7">
    <location>
        <begin position="106"/>
        <end position="126"/>
    </location>
</feature>
<evidence type="ECO:0000256" key="3">
    <source>
        <dbReference type="ARBA" id="ARBA00022475"/>
    </source>
</evidence>
<dbReference type="Gene3D" id="1.20.1250.20">
    <property type="entry name" value="MFS general substrate transporter like domains"/>
    <property type="match status" value="1"/>
</dbReference>
<evidence type="ECO:0000313" key="9">
    <source>
        <dbReference type="EMBL" id="OXR43922.1"/>
    </source>
</evidence>
<feature type="transmembrane region" description="Helical" evidence="7">
    <location>
        <begin position="298"/>
        <end position="319"/>
    </location>
</feature>
<keyword evidence="10" id="KW-1185">Reference proteome</keyword>
<dbReference type="EMBL" id="NGAF01000008">
    <property type="protein sequence ID" value="OXR43922.1"/>
    <property type="molecule type" value="Genomic_DNA"/>
</dbReference>
<dbReference type="Gene3D" id="1.20.1720.10">
    <property type="entry name" value="Multidrug resistance protein D"/>
    <property type="match status" value="1"/>
</dbReference>
<dbReference type="RefSeq" id="WP_094026217.1">
    <property type="nucleotide sequence ID" value="NZ_NGAF01000008.1"/>
</dbReference>
<protein>
    <submittedName>
        <fullName evidence="9">Multidrug resistance protein Stp</fullName>
    </submittedName>
</protein>
<keyword evidence="3" id="KW-1003">Cell membrane</keyword>
<feature type="transmembrane region" description="Helical" evidence="7">
    <location>
        <begin position="431"/>
        <end position="455"/>
    </location>
</feature>
<dbReference type="SUPFAM" id="SSF103473">
    <property type="entry name" value="MFS general substrate transporter"/>
    <property type="match status" value="2"/>
</dbReference>
<dbReference type="Proteomes" id="UP000215506">
    <property type="component" value="Unassembled WGS sequence"/>
</dbReference>
<dbReference type="InterPro" id="IPR036259">
    <property type="entry name" value="MFS_trans_sf"/>
</dbReference>